<keyword evidence="2" id="KW-0813">Transport</keyword>
<organism evidence="11">
    <name type="scientific">freshwater metagenome</name>
    <dbReference type="NCBI Taxonomy" id="449393"/>
    <lineage>
        <taxon>unclassified sequences</taxon>
        <taxon>metagenomes</taxon>
        <taxon>ecological metagenomes</taxon>
    </lineage>
</organism>
<evidence type="ECO:0000256" key="2">
    <source>
        <dbReference type="ARBA" id="ARBA00022448"/>
    </source>
</evidence>
<dbReference type="InterPro" id="IPR000515">
    <property type="entry name" value="MetI-like"/>
</dbReference>
<accession>A0A6J6YRX1</accession>
<dbReference type="GO" id="GO:0005886">
    <property type="term" value="C:plasma membrane"/>
    <property type="evidence" value="ECO:0007669"/>
    <property type="project" value="UniProtKB-SubCell"/>
</dbReference>
<gene>
    <name evidence="10" type="ORF">UFOPK2655_01224</name>
    <name evidence="11" type="ORF">UFOPK3027_01404</name>
    <name evidence="9" type="ORF">UFOPK3962_01217</name>
</gene>
<evidence type="ECO:0000256" key="5">
    <source>
        <dbReference type="ARBA" id="ARBA00022989"/>
    </source>
</evidence>
<evidence type="ECO:0000256" key="6">
    <source>
        <dbReference type="ARBA" id="ARBA00023136"/>
    </source>
</evidence>
<dbReference type="PANTHER" id="PTHR43227:SF8">
    <property type="entry name" value="DIACETYLCHITOBIOSE UPTAKE SYSTEM PERMEASE PROTEIN DASB"/>
    <property type="match status" value="1"/>
</dbReference>
<dbReference type="InterPro" id="IPR035906">
    <property type="entry name" value="MetI-like_sf"/>
</dbReference>
<feature type="transmembrane region" description="Helical" evidence="7">
    <location>
        <begin position="117"/>
        <end position="137"/>
    </location>
</feature>
<dbReference type="EMBL" id="CAEZYE010000087">
    <property type="protein sequence ID" value="CAB4719467.1"/>
    <property type="molecule type" value="Genomic_DNA"/>
</dbReference>
<dbReference type="PANTHER" id="PTHR43227">
    <property type="entry name" value="BLL4140 PROTEIN"/>
    <property type="match status" value="1"/>
</dbReference>
<sequence length="304" mass="34409">MSTTLARTTSPRRFKPWPYLLIAPSLIALGIILGFPVYKLISLSFERYGLAEIIAGKGTFIGLENYRETLKDPEFWRILRRTLLFTFGMVSVSIVVGGWLAHLMVKMHPGIRKALNGVLILVWAMPQLVSISVWRWLFSFDFSIVTALINSLGFEMDNHNYFVNTFSGFMIIGGCVAWGALPFITISIYAALTQVPKDLIEAAEIDGANSRQVFRNIILPMLLPVYIILISLSTIWDFQVFSHIWIFLDSRPSAEYYTMAIYAFQKSFGLSEYGMGAAISLIMIFALIGVTGYYLRQMMRMGDE</sequence>
<comment type="subcellular location">
    <subcellularLocation>
        <location evidence="1">Cell membrane</location>
        <topology evidence="1">Multi-pass membrane protein</topology>
    </subcellularLocation>
</comment>
<dbReference type="CDD" id="cd06261">
    <property type="entry name" value="TM_PBP2"/>
    <property type="match status" value="1"/>
</dbReference>
<dbReference type="Pfam" id="PF00528">
    <property type="entry name" value="BPD_transp_1"/>
    <property type="match status" value="1"/>
</dbReference>
<protein>
    <submittedName>
        <fullName evidence="11">Unannotated protein</fullName>
    </submittedName>
</protein>
<dbReference type="PROSITE" id="PS50928">
    <property type="entry name" value="ABC_TM1"/>
    <property type="match status" value="1"/>
</dbReference>
<dbReference type="Gene3D" id="1.10.3720.10">
    <property type="entry name" value="MetI-like"/>
    <property type="match status" value="1"/>
</dbReference>
<feature type="transmembrane region" description="Helical" evidence="7">
    <location>
        <begin position="273"/>
        <end position="295"/>
    </location>
</feature>
<feature type="transmembrane region" description="Helical" evidence="7">
    <location>
        <begin position="83"/>
        <end position="105"/>
    </location>
</feature>
<evidence type="ECO:0000256" key="4">
    <source>
        <dbReference type="ARBA" id="ARBA00022692"/>
    </source>
</evidence>
<evidence type="ECO:0000313" key="11">
    <source>
        <dbReference type="EMBL" id="CAB4812192.1"/>
    </source>
</evidence>
<reference evidence="11" key="1">
    <citation type="submission" date="2020-05" db="EMBL/GenBank/DDBJ databases">
        <authorList>
            <person name="Chiriac C."/>
            <person name="Salcher M."/>
            <person name="Ghai R."/>
            <person name="Kavagutti S V."/>
        </authorList>
    </citation>
    <scope>NUCLEOTIDE SEQUENCE</scope>
</reference>
<keyword evidence="4 7" id="KW-0812">Transmembrane</keyword>
<dbReference type="EMBL" id="CAFAAN010000021">
    <property type="protein sequence ID" value="CAB4812192.1"/>
    <property type="molecule type" value="Genomic_DNA"/>
</dbReference>
<dbReference type="InterPro" id="IPR050809">
    <property type="entry name" value="UgpAE/MalFG_permease"/>
</dbReference>
<evidence type="ECO:0000256" key="7">
    <source>
        <dbReference type="SAM" id="Phobius"/>
    </source>
</evidence>
<dbReference type="GO" id="GO:0055085">
    <property type="term" value="P:transmembrane transport"/>
    <property type="evidence" value="ECO:0007669"/>
    <property type="project" value="InterPro"/>
</dbReference>
<feature type="transmembrane region" description="Helical" evidence="7">
    <location>
        <begin position="17"/>
        <end position="38"/>
    </location>
</feature>
<dbReference type="AlphaFoldDB" id="A0A6J6YRX1"/>
<evidence type="ECO:0000256" key="1">
    <source>
        <dbReference type="ARBA" id="ARBA00004651"/>
    </source>
</evidence>
<keyword evidence="3" id="KW-1003">Cell membrane</keyword>
<dbReference type="EMBL" id="CAESAH010000049">
    <property type="protein sequence ID" value="CAB4343388.1"/>
    <property type="molecule type" value="Genomic_DNA"/>
</dbReference>
<feature type="domain" description="ABC transmembrane type-1" evidence="8">
    <location>
        <begin position="79"/>
        <end position="294"/>
    </location>
</feature>
<evidence type="ECO:0000313" key="10">
    <source>
        <dbReference type="EMBL" id="CAB4719467.1"/>
    </source>
</evidence>
<feature type="transmembrane region" description="Helical" evidence="7">
    <location>
        <begin position="213"/>
        <end position="236"/>
    </location>
</feature>
<dbReference type="SUPFAM" id="SSF161098">
    <property type="entry name" value="MetI-like"/>
    <property type="match status" value="1"/>
</dbReference>
<keyword evidence="6 7" id="KW-0472">Membrane</keyword>
<feature type="transmembrane region" description="Helical" evidence="7">
    <location>
        <begin position="166"/>
        <end position="192"/>
    </location>
</feature>
<keyword evidence="5 7" id="KW-1133">Transmembrane helix</keyword>
<evidence type="ECO:0000256" key="3">
    <source>
        <dbReference type="ARBA" id="ARBA00022475"/>
    </source>
</evidence>
<evidence type="ECO:0000313" key="9">
    <source>
        <dbReference type="EMBL" id="CAB4343388.1"/>
    </source>
</evidence>
<name>A0A6J6YRX1_9ZZZZ</name>
<evidence type="ECO:0000259" key="8">
    <source>
        <dbReference type="PROSITE" id="PS50928"/>
    </source>
</evidence>
<proteinExistence type="predicted"/>